<dbReference type="HOGENOM" id="CLU_2434905_0_0_5"/>
<dbReference type="STRING" id="395963.Bind_2358"/>
<accession>B2IHS7</accession>
<evidence type="ECO:0000313" key="1">
    <source>
        <dbReference type="EMBL" id="ACB95970.1"/>
    </source>
</evidence>
<gene>
    <name evidence="1" type="ordered locus">Bind_2358</name>
</gene>
<dbReference type="KEGG" id="bid:Bind_2358"/>
<dbReference type="EMBL" id="CP001016">
    <property type="protein sequence ID" value="ACB95970.1"/>
    <property type="molecule type" value="Genomic_DNA"/>
</dbReference>
<sequence>MTRTESENTPYERELYHMEKRDNANTRRWISSAVDILDTAKLVKLWFDDHAPNATAADIVAMTKLIINHHYERPSDVEIATATEELDSEY</sequence>
<protein>
    <submittedName>
        <fullName evidence="1">Uncharacterized protein</fullName>
    </submittedName>
</protein>
<dbReference type="AlphaFoldDB" id="B2IHS7"/>
<proteinExistence type="predicted"/>
<reference evidence="1 2" key="2">
    <citation type="journal article" date="2010" name="J. Bacteriol.">
        <title>Complete genome sequence of Beijerinckia indica subsp. indica.</title>
        <authorList>
            <person name="Tamas I."/>
            <person name="Dedysh S.N."/>
            <person name="Liesack W."/>
            <person name="Stott M.B."/>
            <person name="Alam M."/>
            <person name="Murrell J.C."/>
            <person name="Dunfield P.F."/>
        </authorList>
    </citation>
    <scope>NUCLEOTIDE SEQUENCE [LARGE SCALE GENOMIC DNA]</scope>
    <source>
        <strain evidence="2">ATCC 9039 / DSM 1715 / NCIMB 8712</strain>
    </source>
</reference>
<keyword evidence="2" id="KW-1185">Reference proteome</keyword>
<organism evidence="1 2">
    <name type="scientific">Beijerinckia indica subsp. indica (strain ATCC 9039 / DSM 1715 / NCIMB 8712)</name>
    <dbReference type="NCBI Taxonomy" id="395963"/>
    <lineage>
        <taxon>Bacteria</taxon>
        <taxon>Pseudomonadati</taxon>
        <taxon>Pseudomonadota</taxon>
        <taxon>Alphaproteobacteria</taxon>
        <taxon>Hyphomicrobiales</taxon>
        <taxon>Beijerinckiaceae</taxon>
        <taxon>Beijerinckia</taxon>
    </lineage>
</organism>
<name>B2IHS7_BEII9</name>
<evidence type="ECO:0000313" key="2">
    <source>
        <dbReference type="Proteomes" id="UP000001695"/>
    </source>
</evidence>
<dbReference type="RefSeq" id="WP_012385323.1">
    <property type="nucleotide sequence ID" value="NC_010581.1"/>
</dbReference>
<dbReference type="Proteomes" id="UP000001695">
    <property type="component" value="Chromosome"/>
</dbReference>
<reference evidence="2" key="1">
    <citation type="submission" date="2008-03" db="EMBL/GenBank/DDBJ databases">
        <title>Complete sequence of chromosome of Beijerinckia indica subsp. indica ATCC 9039.</title>
        <authorList>
            <consortium name="US DOE Joint Genome Institute"/>
            <person name="Copeland A."/>
            <person name="Lucas S."/>
            <person name="Lapidus A."/>
            <person name="Glavina del Rio T."/>
            <person name="Dalin E."/>
            <person name="Tice H."/>
            <person name="Bruce D."/>
            <person name="Goodwin L."/>
            <person name="Pitluck S."/>
            <person name="LaButti K."/>
            <person name="Schmutz J."/>
            <person name="Larimer F."/>
            <person name="Land M."/>
            <person name="Hauser L."/>
            <person name="Kyrpides N."/>
            <person name="Mikhailova N."/>
            <person name="Dunfield P.F."/>
            <person name="Dedysh S.N."/>
            <person name="Liesack W."/>
            <person name="Saw J.H."/>
            <person name="Alam M."/>
            <person name="Chen Y."/>
            <person name="Murrell J.C."/>
            <person name="Richardson P."/>
        </authorList>
    </citation>
    <scope>NUCLEOTIDE SEQUENCE [LARGE SCALE GENOMIC DNA]</scope>
    <source>
        <strain evidence="2">ATCC 9039 / DSM 1715 / NCIMB 8712</strain>
    </source>
</reference>